<keyword evidence="3" id="KW-1185">Reference proteome</keyword>
<dbReference type="AlphaFoldDB" id="A0A835BXQ4"/>
<accession>A0A835BXQ4</accession>
<comment type="caution">
    <text evidence="2">The sequence shown here is derived from an EMBL/GenBank/DDBJ whole genome shotgun (WGS) entry which is preliminary data.</text>
</comment>
<gene>
    <name evidence="2" type="ORF">HU200_025205</name>
</gene>
<feature type="domain" description="Cathepsin propeptide inhibitor" evidence="1">
    <location>
        <begin position="5"/>
        <end position="65"/>
    </location>
</feature>
<dbReference type="OrthoDB" id="692210at2759"/>
<proteinExistence type="predicted"/>
<name>A0A835BXQ4_9POAL</name>
<dbReference type="InterPro" id="IPR013201">
    <property type="entry name" value="Prot_inhib_I29"/>
</dbReference>
<dbReference type="Gene3D" id="1.10.287.2250">
    <property type="match status" value="1"/>
</dbReference>
<dbReference type="SUPFAM" id="SSF54001">
    <property type="entry name" value="Cysteine proteinases"/>
    <property type="match status" value="1"/>
</dbReference>
<reference evidence="2" key="1">
    <citation type="submission" date="2020-07" db="EMBL/GenBank/DDBJ databases">
        <title>Genome sequence and genetic diversity analysis of an under-domesticated orphan crop, white fonio (Digitaria exilis).</title>
        <authorList>
            <person name="Bennetzen J.L."/>
            <person name="Chen S."/>
            <person name="Ma X."/>
            <person name="Wang X."/>
            <person name="Yssel A.E.J."/>
            <person name="Chaluvadi S.R."/>
            <person name="Johnson M."/>
            <person name="Gangashetty P."/>
            <person name="Hamidou F."/>
            <person name="Sanogo M.D."/>
            <person name="Zwaenepoel A."/>
            <person name="Wallace J."/>
            <person name="Van De Peer Y."/>
            <person name="Van Deynze A."/>
        </authorList>
    </citation>
    <scope>NUCLEOTIDE SEQUENCE</scope>
    <source>
        <tissue evidence="2">Leaves</tissue>
    </source>
</reference>
<dbReference type="Proteomes" id="UP000636709">
    <property type="component" value="Unassembled WGS sequence"/>
</dbReference>
<dbReference type="SMART" id="SM00848">
    <property type="entry name" value="Inhibitor_I29"/>
    <property type="match status" value="1"/>
</dbReference>
<protein>
    <recommendedName>
        <fullName evidence="1">Cathepsin propeptide inhibitor domain-containing protein</fullName>
    </recommendedName>
</protein>
<evidence type="ECO:0000313" key="2">
    <source>
        <dbReference type="EMBL" id="KAF8718890.1"/>
    </source>
</evidence>
<evidence type="ECO:0000259" key="1">
    <source>
        <dbReference type="SMART" id="SM00848"/>
    </source>
</evidence>
<dbReference type="InterPro" id="IPR038765">
    <property type="entry name" value="Papain-like_cys_pep_sf"/>
</dbReference>
<sequence>MKARFEEWIKQFGRTYKDEVEKARRFKIFKSSARFVDVANAESVQARSSIRFGLNDFSDRNAKEMPGLGALPFGDED</sequence>
<dbReference type="Pfam" id="PF08246">
    <property type="entry name" value="Inhibitor_I29"/>
    <property type="match status" value="1"/>
</dbReference>
<organism evidence="2 3">
    <name type="scientific">Digitaria exilis</name>
    <dbReference type="NCBI Taxonomy" id="1010633"/>
    <lineage>
        <taxon>Eukaryota</taxon>
        <taxon>Viridiplantae</taxon>
        <taxon>Streptophyta</taxon>
        <taxon>Embryophyta</taxon>
        <taxon>Tracheophyta</taxon>
        <taxon>Spermatophyta</taxon>
        <taxon>Magnoliopsida</taxon>
        <taxon>Liliopsida</taxon>
        <taxon>Poales</taxon>
        <taxon>Poaceae</taxon>
        <taxon>PACMAD clade</taxon>
        <taxon>Panicoideae</taxon>
        <taxon>Panicodae</taxon>
        <taxon>Paniceae</taxon>
        <taxon>Anthephorinae</taxon>
        <taxon>Digitaria</taxon>
    </lineage>
</organism>
<evidence type="ECO:0000313" key="3">
    <source>
        <dbReference type="Proteomes" id="UP000636709"/>
    </source>
</evidence>
<dbReference type="EMBL" id="JACEFO010001706">
    <property type="protein sequence ID" value="KAF8718890.1"/>
    <property type="molecule type" value="Genomic_DNA"/>
</dbReference>